<organism evidence="2 3">
    <name type="scientific">Dreissena polymorpha</name>
    <name type="common">Zebra mussel</name>
    <name type="synonym">Mytilus polymorpha</name>
    <dbReference type="NCBI Taxonomy" id="45954"/>
    <lineage>
        <taxon>Eukaryota</taxon>
        <taxon>Metazoa</taxon>
        <taxon>Spiralia</taxon>
        <taxon>Lophotrochozoa</taxon>
        <taxon>Mollusca</taxon>
        <taxon>Bivalvia</taxon>
        <taxon>Autobranchia</taxon>
        <taxon>Heteroconchia</taxon>
        <taxon>Euheterodonta</taxon>
        <taxon>Imparidentia</taxon>
        <taxon>Neoheterodontei</taxon>
        <taxon>Myida</taxon>
        <taxon>Dreissenoidea</taxon>
        <taxon>Dreissenidae</taxon>
        <taxon>Dreissena</taxon>
    </lineage>
</organism>
<evidence type="ECO:0000256" key="1">
    <source>
        <dbReference type="SAM" id="MobiDB-lite"/>
    </source>
</evidence>
<name>A0A9D4EUQ6_DREPO</name>
<accession>A0A9D4EUQ6</accession>
<evidence type="ECO:0000313" key="3">
    <source>
        <dbReference type="Proteomes" id="UP000828390"/>
    </source>
</evidence>
<protein>
    <submittedName>
        <fullName evidence="2">Uncharacterized protein</fullName>
    </submittedName>
</protein>
<sequence length="71" mass="7678">MINEDADSAGNGDKSNDGMDWRGSRTCDDGSDSLIYIGDGIMSISDSRISWNTMSLLFCTLVTNRPSIPSN</sequence>
<dbReference type="Proteomes" id="UP000828390">
    <property type="component" value="Unassembled WGS sequence"/>
</dbReference>
<feature type="compositionally biased region" description="Basic and acidic residues" evidence="1">
    <location>
        <begin position="14"/>
        <end position="28"/>
    </location>
</feature>
<evidence type="ECO:0000313" key="2">
    <source>
        <dbReference type="EMBL" id="KAH3786113.1"/>
    </source>
</evidence>
<comment type="caution">
    <text evidence="2">The sequence shown here is derived from an EMBL/GenBank/DDBJ whole genome shotgun (WGS) entry which is preliminary data.</text>
</comment>
<dbReference type="EMBL" id="JAIWYP010000008">
    <property type="protein sequence ID" value="KAH3786113.1"/>
    <property type="molecule type" value="Genomic_DNA"/>
</dbReference>
<reference evidence="2" key="2">
    <citation type="submission" date="2020-11" db="EMBL/GenBank/DDBJ databases">
        <authorList>
            <person name="McCartney M.A."/>
            <person name="Auch B."/>
            <person name="Kono T."/>
            <person name="Mallez S."/>
            <person name="Becker A."/>
            <person name="Gohl D.M."/>
            <person name="Silverstein K.A.T."/>
            <person name="Koren S."/>
            <person name="Bechman K.B."/>
            <person name="Herman A."/>
            <person name="Abrahante J.E."/>
            <person name="Garbe J."/>
        </authorList>
    </citation>
    <scope>NUCLEOTIDE SEQUENCE</scope>
    <source>
        <strain evidence="2">Duluth1</strain>
        <tissue evidence="2">Whole animal</tissue>
    </source>
</reference>
<gene>
    <name evidence="2" type="ORF">DPMN_164215</name>
</gene>
<reference evidence="2" key="1">
    <citation type="journal article" date="2019" name="bioRxiv">
        <title>The Genome of the Zebra Mussel, Dreissena polymorpha: A Resource for Invasive Species Research.</title>
        <authorList>
            <person name="McCartney M.A."/>
            <person name="Auch B."/>
            <person name="Kono T."/>
            <person name="Mallez S."/>
            <person name="Zhang Y."/>
            <person name="Obille A."/>
            <person name="Becker A."/>
            <person name="Abrahante J.E."/>
            <person name="Garbe J."/>
            <person name="Badalamenti J.P."/>
            <person name="Herman A."/>
            <person name="Mangelson H."/>
            <person name="Liachko I."/>
            <person name="Sullivan S."/>
            <person name="Sone E.D."/>
            <person name="Koren S."/>
            <person name="Silverstein K.A.T."/>
            <person name="Beckman K.B."/>
            <person name="Gohl D.M."/>
        </authorList>
    </citation>
    <scope>NUCLEOTIDE SEQUENCE</scope>
    <source>
        <strain evidence="2">Duluth1</strain>
        <tissue evidence="2">Whole animal</tissue>
    </source>
</reference>
<feature type="region of interest" description="Disordered" evidence="1">
    <location>
        <begin position="1"/>
        <end position="31"/>
    </location>
</feature>
<dbReference type="AlphaFoldDB" id="A0A9D4EUQ6"/>
<keyword evidence="3" id="KW-1185">Reference proteome</keyword>
<proteinExistence type="predicted"/>